<keyword evidence="3 9" id="KW-0418">Kinase</keyword>
<dbReference type="EC" id="2.7.9.3" evidence="9"/>
<dbReference type="InterPro" id="IPR016188">
    <property type="entry name" value="PurM-like_N"/>
</dbReference>
<dbReference type="Pfam" id="PF02769">
    <property type="entry name" value="AIRS_C"/>
    <property type="match status" value="1"/>
</dbReference>
<dbReference type="GO" id="GO:0005737">
    <property type="term" value="C:cytoplasm"/>
    <property type="evidence" value="ECO:0007669"/>
    <property type="project" value="TreeGrafter"/>
</dbReference>
<dbReference type="PANTHER" id="PTHR10256:SF0">
    <property type="entry name" value="INACTIVE SELENIDE, WATER DIKINASE-LIKE PROTEIN-RELATED"/>
    <property type="match status" value="1"/>
</dbReference>
<feature type="domain" description="PurM-like N-terminal" evidence="6">
    <location>
        <begin position="436"/>
        <end position="544"/>
    </location>
</feature>
<keyword evidence="5" id="KW-0711">Selenium</keyword>
<evidence type="ECO:0000256" key="5">
    <source>
        <dbReference type="ARBA" id="ARBA00023266"/>
    </source>
</evidence>
<dbReference type="Gene3D" id="3.50.50.100">
    <property type="match status" value="1"/>
</dbReference>
<keyword evidence="1 9" id="KW-0808">Transferase</keyword>
<reference evidence="9 10" key="1">
    <citation type="submission" date="2020-08" db="EMBL/GenBank/DDBJ databases">
        <title>Genomic Encyclopedia of Type Strains, Phase III (KMG-III): the genomes of soil and plant-associated and newly described type strains.</title>
        <authorList>
            <person name="Whitman W."/>
        </authorList>
    </citation>
    <scope>NUCLEOTIDE SEQUENCE [LARGE SCALE GENOMIC DNA]</scope>
    <source>
        <strain evidence="9 10">CECT 8571</strain>
    </source>
</reference>
<dbReference type="NCBIfam" id="TIGR00476">
    <property type="entry name" value="selD"/>
    <property type="match status" value="1"/>
</dbReference>
<dbReference type="Pfam" id="PF00586">
    <property type="entry name" value="AIRS"/>
    <property type="match status" value="1"/>
</dbReference>
<dbReference type="EMBL" id="JACHXZ010000001">
    <property type="protein sequence ID" value="MBB3166846.1"/>
    <property type="molecule type" value="Genomic_DNA"/>
</dbReference>
<dbReference type="SUPFAM" id="SSF56042">
    <property type="entry name" value="PurM C-terminal domain-like"/>
    <property type="match status" value="1"/>
</dbReference>
<dbReference type="SUPFAM" id="SSF51905">
    <property type="entry name" value="FAD/NAD(P)-binding domain"/>
    <property type="match status" value="2"/>
</dbReference>
<evidence type="ECO:0000259" key="7">
    <source>
        <dbReference type="Pfam" id="PF02769"/>
    </source>
</evidence>
<dbReference type="InterPro" id="IPR017584">
    <property type="entry name" value="Pyridine_nucleo_diS_OxRdtase_N"/>
</dbReference>
<evidence type="ECO:0000259" key="6">
    <source>
        <dbReference type="Pfam" id="PF00586"/>
    </source>
</evidence>
<dbReference type="GO" id="GO:0016491">
    <property type="term" value="F:oxidoreductase activity"/>
    <property type="evidence" value="ECO:0007669"/>
    <property type="project" value="InterPro"/>
</dbReference>
<dbReference type="AlphaFoldDB" id="A0A839UM80"/>
<dbReference type="GO" id="GO:0005524">
    <property type="term" value="F:ATP binding"/>
    <property type="evidence" value="ECO:0007669"/>
    <property type="project" value="UniProtKB-KW"/>
</dbReference>
<dbReference type="Pfam" id="PF07992">
    <property type="entry name" value="Pyr_redox_2"/>
    <property type="match status" value="1"/>
</dbReference>
<name>A0A839UM80_9GAMM</name>
<dbReference type="InterPro" id="IPR004536">
    <property type="entry name" value="SPS/SelD"/>
</dbReference>
<dbReference type="InterPro" id="IPR036676">
    <property type="entry name" value="PurM-like_C_sf"/>
</dbReference>
<sequence length="739" mass="79048">MNHPQLQDLVLLGGGHAHALLIAQWCMAPVAGVRLTLISPDALTPYSGMLPGLVAGHYSVDDTHIDLDRLCATAGFRFIRARATGLDLAAQQVLLADRPPLGFDLLSVNIGATPSLTVPGAHTYATPVKPISQFYPRWQAIKAQLALHPEARIGLVGGGAATVELACAMRAQAPKAHIAIYLEDHLPLTGYSQHFRARAHAELNRRRIDVHGNCRITQVDADQVRTDTRAFAVDHLFWCTQAAGPEWLQTTGLRLDAQGFILVNDRLQSVSHPRVFAAGDIASLLGQTRPKAGVFAVRQAPVLTHNLRALLLAQPLRRYRAQRAFLSLLSLGDGVALGTRAGGWLPTLAGRWVWRWKDRIDRRFMAMFTHLVPRQMAPGTAPNDALWGDQTPPPSAAAMRCGGCGAKVGAKVLAQVVHQLDTIERAEVRIGLNDPDDAAVLQWPTEAVLVQSVDQFRALVDDPFVQGQLAALHALSDVFAMRAEPHSAQALVTLPYAREALQVRDLTQLMAGALQVLNGAHCQLTGGHTSEGAELSMGFAVNGLARGPLLTKAGLCVGDHLILTKPLGTGCLFAARAQRATKGRWVHKALVHMLQSNGPAAELLARHGARACTDVTGFGLVGHLSEMLRASHLSARLQLNRLPALDGALACLAKGYVSSLQTQNLQARAAVKSASQWESDPRFALLFDPQTSGGLLAGVPANQVAPLLVALTAAGLQGVDIGVVTPVDDHLIALVDAER</sequence>
<keyword evidence="4" id="KW-0067">ATP-binding</keyword>
<proteinExistence type="predicted"/>
<dbReference type="Gene3D" id="3.30.1330.10">
    <property type="entry name" value="PurM-like, N-terminal domain"/>
    <property type="match status" value="1"/>
</dbReference>
<keyword evidence="10" id="KW-1185">Reference proteome</keyword>
<dbReference type="InterPro" id="IPR010918">
    <property type="entry name" value="PurM-like_C_dom"/>
</dbReference>
<evidence type="ECO:0000313" key="10">
    <source>
        <dbReference type="Proteomes" id="UP000559987"/>
    </source>
</evidence>
<protein>
    <submittedName>
        <fullName evidence="9">Selenide,water dikinase</fullName>
        <ecNumber evidence="9">2.7.9.3</ecNumber>
    </submittedName>
</protein>
<dbReference type="Gene3D" id="3.90.650.10">
    <property type="entry name" value="PurM-like C-terminal domain"/>
    <property type="match status" value="1"/>
</dbReference>
<evidence type="ECO:0000256" key="1">
    <source>
        <dbReference type="ARBA" id="ARBA00022679"/>
    </source>
</evidence>
<evidence type="ECO:0000259" key="8">
    <source>
        <dbReference type="Pfam" id="PF07992"/>
    </source>
</evidence>
<feature type="domain" description="FAD/NAD(P)-binding" evidence="8">
    <location>
        <begin position="8"/>
        <end position="300"/>
    </location>
</feature>
<feature type="domain" description="PurM-like C-terminal" evidence="7">
    <location>
        <begin position="557"/>
        <end position="728"/>
    </location>
</feature>
<dbReference type="Proteomes" id="UP000559987">
    <property type="component" value="Unassembled WGS sequence"/>
</dbReference>
<dbReference type="GO" id="GO:0004756">
    <property type="term" value="F:selenide, water dikinase activity"/>
    <property type="evidence" value="ECO:0007669"/>
    <property type="project" value="UniProtKB-EC"/>
</dbReference>
<evidence type="ECO:0000256" key="4">
    <source>
        <dbReference type="ARBA" id="ARBA00022840"/>
    </source>
</evidence>
<organism evidence="9 10">
    <name type="scientific">Simiduia aestuariiviva</name>
    <dbReference type="NCBI Taxonomy" id="1510459"/>
    <lineage>
        <taxon>Bacteria</taxon>
        <taxon>Pseudomonadati</taxon>
        <taxon>Pseudomonadota</taxon>
        <taxon>Gammaproteobacteria</taxon>
        <taxon>Cellvibrionales</taxon>
        <taxon>Cellvibrionaceae</taxon>
        <taxon>Simiduia</taxon>
    </lineage>
</organism>
<dbReference type="InterPro" id="IPR036188">
    <property type="entry name" value="FAD/NAD-bd_sf"/>
</dbReference>
<evidence type="ECO:0000256" key="2">
    <source>
        <dbReference type="ARBA" id="ARBA00022741"/>
    </source>
</evidence>
<evidence type="ECO:0000313" key="9">
    <source>
        <dbReference type="EMBL" id="MBB3166846.1"/>
    </source>
</evidence>
<gene>
    <name evidence="9" type="ORF">FHS30_000022</name>
</gene>
<evidence type="ECO:0000256" key="3">
    <source>
        <dbReference type="ARBA" id="ARBA00022777"/>
    </source>
</evidence>
<comment type="caution">
    <text evidence="9">The sequence shown here is derived from an EMBL/GenBank/DDBJ whole genome shotgun (WGS) entry which is preliminary data.</text>
</comment>
<dbReference type="CDD" id="cd02195">
    <property type="entry name" value="SelD"/>
    <property type="match status" value="1"/>
</dbReference>
<dbReference type="InterPro" id="IPR023753">
    <property type="entry name" value="FAD/NAD-binding_dom"/>
</dbReference>
<dbReference type="RefSeq" id="WP_183907199.1">
    <property type="nucleotide sequence ID" value="NZ_JACHXZ010000001.1"/>
</dbReference>
<dbReference type="NCBIfam" id="TIGR03169">
    <property type="entry name" value="Nterm_to_SelD"/>
    <property type="match status" value="1"/>
</dbReference>
<keyword evidence="2" id="KW-0547">Nucleotide-binding</keyword>
<dbReference type="SUPFAM" id="SSF55326">
    <property type="entry name" value="PurM N-terminal domain-like"/>
    <property type="match status" value="1"/>
</dbReference>
<dbReference type="PANTHER" id="PTHR10256">
    <property type="entry name" value="SELENIDE, WATER DIKINASE"/>
    <property type="match status" value="1"/>
</dbReference>
<dbReference type="InterPro" id="IPR036921">
    <property type="entry name" value="PurM-like_N_sf"/>
</dbReference>
<accession>A0A839UM80</accession>
<dbReference type="GO" id="GO:0016260">
    <property type="term" value="P:selenocysteine biosynthetic process"/>
    <property type="evidence" value="ECO:0007669"/>
    <property type="project" value="TreeGrafter"/>
</dbReference>